<reference evidence="2" key="1">
    <citation type="submission" date="2022-02" db="EMBL/GenBank/DDBJ databases">
        <title>Crop Bioprotection Bacillus Genome Sequencing.</title>
        <authorList>
            <person name="Dunlap C."/>
        </authorList>
    </citation>
    <scope>NUCLEOTIDE SEQUENCE</scope>
    <source>
        <strain evidence="2">WR1O2A-53</strain>
    </source>
</reference>
<comment type="caution">
    <text evidence="2">The sequence shown here is derived from an EMBL/GenBank/DDBJ whole genome shotgun (WGS) entry which is preliminary data.</text>
</comment>
<protein>
    <submittedName>
        <fullName evidence="2">Transposase</fullName>
    </submittedName>
</protein>
<feature type="domain" description="Transposase IS204/IS1001/IS1096/IS1165 DDE" evidence="1">
    <location>
        <begin position="2"/>
        <end position="55"/>
    </location>
</feature>
<proteinExistence type="predicted"/>
<evidence type="ECO:0000313" key="3">
    <source>
        <dbReference type="Proteomes" id="UP001078573"/>
    </source>
</evidence>
<name>A0A9Q4E3N7_BACSC</name>
<dbReference type="EMBL" id="JALAPQ010000004">
    <property type="protein sequence ID" value="MCY8456153.1"/>
    <property type="molecule type" value="Genomic_DNA"/>
</dbReference>
<evidence type="ECO:0000313" key="2">
    <source>
        <dbReference type="EMBL" id="MCY8456153.1"/>
    </source>
</evidence>
<dbReference type="Proteomes" id="UP001078573">
    <property type="component" value="Unassembled WGS sequence"/>
</dbReference>
<accession>A0A9Q4E3N7</accession>
<dbReference type="AlphaFoldDB" id="A0A9Q4E3N7"/>
<evidence type="ECO:0000259" key="1">
    <source>
        <dbReference type="Pfam" id="PF01610"/>
    </source>
</evidence>
<dbReference type="Pfam" id="PF01610">
    <property type="entry name" value="DDE_Tnp_ISL3"/>
    <property type="match status" value="1"/>
</dbReference>
<organism evidence="2 3">
    <name type="scientific">Bacillus spizizenii</name>
    <name type="common">Bacillus subtilis subsp. spizizenii</name>
    <dbReference type="NCBI Taxonomy" id="96241"/>
    <lineage>
        <taxon>Bacteria</taxon>
        <taxon>Bacillati</taxon>
        <taxon>Bacillota</taxon>
        <taxon>Bacilli</taxon>
        <taxon>Bacillales</taxon>
        <taxon>Bacillaceae</taxon>
        <taxon>Bacillus</taxon>
    </lineage>
</organism>
<dbReference type="InterPro" id="IPR002560">
    <property type="entry name" value="Transposase_DDE"/>
</dbReference>
<gene>
    <name evidence="2" type="ORF">MOC89_04495</name>
</gene>
<sequence>MLPDSEKDTLVAYLKEHVDNVEVVVMDMIHSFKAVLRKALNYLTIVADCFHFTSYTLLGV</sequence>